<evidence type="ECO:0000313" key="3">
    <source>
        <dbReference type="Proteomes" id="UP000305874"/>
    </source>
</evidence>
<reference evidence="2 3" key="1">
    <citation type="submission" date="2017-12" db="EMBL/GenBank/DDBJ databases">
        <authorList>
            <person name="Paulsen S."/>
            <person name="Gram L.K."/>
        </authorList>
    </citation>
    <scope>NUCLEOTIDE SEQUENCE [LARGE SCALE GENOMIC DNA]</scope>
    <source>
        <strain evidence="2 3">S2897</strain>
    </source>
</reference>
<dbReference type="RefSeq" id="WP_138547391.1">
    <property type="nucleotide sequence ID" value="NZ_PNCG01000002.1"/>
</dbReference>
<gene>
    <name evidence="2" type="ORF">CWC05_03565</name>
</gene>
<evidence type="ECO:0000256" key="1">
    <source>
        <dbReference type="SAM" id="MobiDB-lite"/>
    </source>
</evidence>
<feature type="compositionally biased region" description="Basic and acidic residues" evidence="1">
    <location>
        <begin position="38"/>
        <end position="53"/>
    </location>
</feature>
<proteinExistence type="predicted"/>
<comment type="caution">
    <text evidence="2">The sequence shown here is derived from an EMBL/GenBank/DDBJ whole genome shotgun (WGS) entry which is preliminary data.</text>
</comment>
<protein>
    <submittedName>
        <fullName evidence="2">Virion morphogenesis protein</fullName>
    </submittedName>
</protein>
<organism evidence="2 3">
    <name type="scientific">Pseudoalteromonas ruthenica</name>
    <dbReference type="NCBI Taxonomy" id="151081"/>
    <lineage>
        <taxon>Bacteria</taxon>
        <taxon>Pseudomonadati</taxon>
        <taxon>Pseudomonadota</taxon>
        <taxon>Gammaproteobacteria</taxon>
        <taxon>Alteromonadales</taxon>
        <taxon>Pseudoalteromonadaceae</taxon>
        <taxon>Pseudoalteromonas</taxon>
    </lineage>
</organism>
<name>A0A5S3Z9G1_9GAMM</name>
<dbReference type="EMBL" id="PNCG01000002">
    <property type="protein sequence ID" value="TMP88520.1"/>
    <property type="molecule type" value="Genomic_DNA"/>
</dbReference>
<dbReference type="AlphaFoldDB" id="A0A5S3Z9G1"/>
<feature type="region of interest" description="Disordered" evidence="1">
    <location>
        <begin position="30"/>
        <end position="58"/>
    </location>
</feature>
<accession>A0A5S3Z9G1</accession>
<sequence>MLTSRINHDNRDQLALLKLDDRTRRRVFRSAGRKVRRDSKARLKGQKDLENKRWPGRADGTKKRMLRRIGRKMIVKTSPAGARVQFDSPRTARIASAHQYGAEQERTAGEQQRIYGTPDYDAPASRKLAKKLIAAGYKIRRAKGKGYKRPSVKWITENLSTAKAGFILKLLSDEPSKERWTLKTPKRSFLGQSRDELKELKNFMLDEAMRLR</sequence>
<evidence type="ECO:0000313" key="2">
    <source>
        <dbReference type="EMBL" id="TMP88520.1"/>
    </source>
</evidence>
<dbReference type="Proteomes" id="UP000305874">
    <property type="component" value="Unassembled WGS sequence"/>
</dbReference>
<reference evidence="3" key="2">
    <citation type="submission" date="2019-06" db="EMBL/GenBank/DDBJ databases">
        <title>Co-occurence of chitin degradation, pigmentation and bioactivity in marine Pseudoalteromonas.</title>
        <authorList>
            <person name="Sonnenschein E.C."/>
            <person name="Bech P.K."/>
        </authorList>
    </citation>
    <scope>NUCLEOTIDE SEQUENCE [LARGE SCALE GENOMIC DNA]</scope>
    <source>
        <strain evidence="3">S2897</strain>
    </source>
</reference>